<comment type="caution">
    <text evidence="2">The sequence shown here is derived from an EMBL/GenBank/DDBJ whole genome shotgun (WGS) entry which is preliminary data.</text>
</comment>
<dbReference type="RefSeq" id="WP_311985375.1">
    <property type="nucleotide sequence ID" value="NZ_JARQBZ010000017.1"/>
</dbReference>
<protein>
    <submittedName>
        <fullName evidence="2">Uncharacterized protein</fullName>
    </submittedName>
</protein>
<proteinExistence type="predicted"/>
<keyword evidence="1" id="KW-0472">Membrane</keyword>
<organism evidence="2 3">
    <name type="scientific">Vagococcus carniphilus</name>
    <dbReference type="NCBI Taxonomy" id="218144"/>
    <lineage>
        <taxon>Bacteria</taxon>
        <taxon>Bacillati</taxon>
        <taxon>Bacillota</taxon>
        <taxon>Bacilli</taxon>
        <taxon>Lactobacillales</taxon>
        <taxon>Enterococcaceae</taxon>
        <taxon>Vagococcus</taxon>
    </lineage>
</organism>
<sequence>MNKEELLNSLARKRQVTKEATQLEKSLSKSLAVKQQSKKQWNALIIILSLVGIYAGGLEGYDLGMIILGIAVVLGILKYRKMKDSSKKVENLEKQLDLEMSKSEYLSEAQNFPIKFYDSYSINRLYLLIKEERATTLQEAFNLLENQLNAEYQNNLAERNLASVQATERSARVTAVSSTISAFNTSKK</sequence>
<keyword evidence="1" id="KW-0812">Transmembrane</keyword>
<evidence type="ECO:0000313" key="3">
    <source>
        <dbReference type="Proteomes" id="UP001268577"/>
    </source>
</evidence>
<evidence type="ECO:0000256" key="1">
    <source>
        <dbReference type="SAM" id="Phobius"/>
    </source>
</evidence>
<feature type="transmembrane region" description="Helical" evidence="1">
    <location>
        <begin position="41"/>
        <end position="57"/>
    </location>
</feature>
<accession>A0AAW8U457</accession>
<dbReference type="AlphaFoldDB" id="A0AAW8U457"/>
<feature type="transmembrane region" description="Helical" evidence="1">
    <location>
        <begin position="63"/>
        <end position="79"/>
    </location>
</feature>
<evidence type="ECO:0000313" key="2">
    <source>
        <dbReference type="EMBL" id="MDT2834333.1"/>
    </source>
</evidence>
<dbReference type="Proteomes" id="UP001268577">
    <property type="component" value="Unassembled WGS sequence"/>
</dbReference>
<gene>
    <name evidence="2" type="ORF">P7H70_09700</name>
</gene>
<keyword evidence="1" id="KW-1133">Transmembrane helix</keyword>
<name>A0AAW8U457_9ENTE</name>
<reference evidence="2" key="1">
    <citation type="submission" date="2023-03" db="EMBL/GenBank/DDBJ databases">
        <authorList>
            <person name="Shen W."/>
            <person name="Cai J."/>
        </authorList>
    </citation>
    <scope>NUCLEOTIDE SEQUENCE</scope>
    <source>
        <strain evidence="2">P96-3</strain>
    </source>
</reference>
<dbReference type="EMBL" id="JARQBZ010000017">
    <property type="protein sequence ID" value="MDT2834333.1"/>
    <property type="molecule type" value="Genomic_DNA"/>
</dbReference>